<evidence type="ECO:0000256" key="2">
    <source>
        <dbReference type="ARBA" id="ARBA00022679"/>
    </source>
</evidence>
<dbReference type="EMBL" id="BAAANH010000004">
    <property type="protein sequence ID" value="GAA1762632.1"/>
    <property type="molecule type" value="Genomic_DNA"/>
</dbReference>
<protein>
    <recommendedName>
        <fullName evidence="8">Methyltransferase</fullName>
    </recommendedName>
</protein>
<gene>
    <name evidence="6" type="ORF">GCM10009747_22560</name>
</gene>
<dbReference type="InterPro" id="IPR058679">
    <property type="entry name" value="RlmG_N"/>
</dbReference>
<keyword evidence="7" id="KW-1185">Reference proteome</keyword>
<dbReference type="InterPro" id="IPR007848">
    <property type="entry name" value="Small_mtfrase_dom"/>
</dbReference>
<name>A0ABN2KRB2_9MICO</name>
<dbReference type="CDD" id="cd02440">
    <property type="entry name" value="AdoMet_MTases"/>
    <property type="match status" value="1"/>
</dbReference>
<evidence type="ECO:0000256" key="1">
    <source>
        <dbReference type="ARBA" id="ARBA00022603"/>
    </source>
</evidence>
<dbReference type="Pfam" id="PF26049">
    <property type="entry name" value="RLMG_N"/>
    <property type="match status" value="1"/>
</dbReference>
<evidence type="ECO:0000313" key="6">
    <source>
        <dbReference type="EMBL" id="GAA1762632.1"/>
    </source>
</evidence>
<keyword evidence="1" id="KW-0489">Methyltransferase</keyword>
<dbReference type="Proteomes" id="UP001500506">
    <property type="component" value="Unassembled WGS sequence"/>
</dbReference>
<evidence type="ECO:0000259" key="5">
    <source>
        <dbReference type="Pfam" id="PF26049"/>
    </source>
</evidence>
<feature type="domain" description="RlmG N-terminal" evidence="5">
    <location>
        <begin position="7"/>
        <end position="175"/>
    </location>
</feature>
<dbReference type="SUPFAM" id="SSF53335">
    <property type="entry name" value="S-adenosyl-L-methionine-dependent methyltransferases"/>
    <property type="match status" value="1"/>
</dbReference>
<dbReference type="PANTHER" id="PTHR47816:SF5">
    <property type="entry name" value="RIBOSOMAL RNA LARGE SUBUNIT METHYLTRANSFERASE G"/>
    <property type="match status" value="1"/>
</dbReference>
<organism evidence="6 7">
    <name type="scientific">Agromyces humatus</name>
    <dbReference type="NCBI Taxonomy" id="279573"/>
    <lineage>
        <taxon>Bacteria</taxon>
        <taxon>Bacillati</taxon>
        <taxon>Actinomycetota</taxon>
        <taxon>Actinomycetes</taxon>
        <taxon>Micrococcales</taxon>
        <taxon>Microbacteriaceae</taxon>
        <taxon>Agromyces</taxon>
    </lineage>
</organism>
<sequence length="438" mass="44899">MPFDLGALRRHPDVEGPGLEASDAADRLVLDVAAARIAAAGPGEIVVIDDAYGAIALGAADAGARGIRVHQDLVTGERALAENAARTGFAEAVRSMPFEAALVADARLVLMRLPRSLDRLDEVAALVAEHAHPDVVLVAGGRIKHMSLAMNDVLRGHFGALDVSHARQKSRVLTASGLETRPPSSGAPRPAGDSSGAPRPAGDSSGAPRPAGDSSGAPRPAAGSGAPRPAGDSSGAPRPAAGSGAPRPADAWPRREHHDDLGLTVLAHGGVFAGTGVDIGTRFLLAHLADAVPDAATAVDLACGTGVVATWLARERAGLRVTATDRSASAAASARLTADANGVADRVDVTQADGLELLADASEPLVVLNPPFHSDAALHTGIASHLFADAARVLAPGGELWCVWNSHLRYRPMLQRAVGPTRQIARNPKFTVTASTRR</sequence>
<feature type="region of interest" description="Disordered" evidence="3">
    <location>
        <begin position="173"/>
        <end position="255"/>
    </location>
</feature>
<feature type="compositionally biased region" description="Low complexity" evidence="3">
    <location>
        <begin position="210"/>
        <end position="251"/>
    </location>
</feature>
<keyword evidence="2" id="KW-0808">Transferase</keyword>
<dbReference type="InterPro" id="IPR046977">
    <property type="entry name" value="RsmC/RlmG"/>
</dbReference>
<proteinExistence type="predicted"/>
<dbReference type="RefSeq" id="WP_232497556.1">
    <property type="nucleotide sequence ID" value="NZ_BAAANH010000004.1"/>
</dbReference>
<dbReference type="Pfam" id="PF05175">
    <property type="entry name" value="MTS"/>
    <property type="match status" value="1"/>
</dbReference>
<dbReference type="InterPro" id="IPR029063">
    <property type="entry name" value="SAM-dependent_MTases_sf"/>
</dbReference>
<reference evidence="6 7" key="1">
    <citation type="journal article" date="2019" name="Int. J. Syst. Evol. Microbiol.">
        <title>The Global Catalogue of Microorganisms (GCM) 10K type strain sequencing project: providing services to taxonomists for standard genome sequencing and annotation.</title>
        <authorList>
            <consortium name="The Broad Institute Genomics Platform"/>
            <consortium name="The Broad Institute Genome Sequencing Center for Infectious Disease"/>
            <person name="Wu L."/>
            <person name="Ma J."/>
        </authorList>
    </citation>
    <scope>NUCLEOTIDE SEQUENCE [LARGE SCALE GENOMIC DNA]</scope>
    <source>
        <strain evidence="6 7">JCM 14319</strain>
    </source>
</reference>
<evidence type="ECO:0000256" key="3">
    <source>
        <dbReference type="SAM" id="MobiDB-lite"/>
    </source>
</evidence>
<evidence type="ECO:0000313" key="7">
    <source>
        <dbReference type="Proteomes" id="UP001500506"/>
    </source>
</evidence>
<comment type="caution">
    <text evidence="6">The sequence shown here is derived from an EMBL/GenBank/DDBJ whole genome shotgun (WGS) entry which is preliminary data.</text>
</comment>
<feature type="domain" description="Methyltransferase small" evidence="4">
    <location>
        <begin position="263"/>
        <end position="433"/>
    </location>
</feature>
<dbReference type="PANTHER" id="PTHR47816">
    <property type="entry name" value="RIBOSOMAL RNA SMALL SUBUNIT METHYLTRANSFERASE C"/>
    <property type="match status" value="1"/>
</dbReference>
<dbReference type="Gene3D" id="3.40.50.150">
    <property type="entry name" value="Vaccinia Virus protein VP39"/>
    <property type="match status" value="2"/>
</dbReference>
<accession>A0ABN2KRB2</accession>
<evidence type="ECO:0008006" key="8">
    <source>
        <dbReference type="Google" id="ProtNLM"/>
    </source>
</evidence>
<evidence type="ECO:0000259" key="4">
    <source>
        <dbReference type="Pfam" id="PF05175"/>
    </source>
</evidence>